<organism evidence="1">
    <name type="scientific">Leptospira interrogans serovar Hardjo str. Norma</name>
    <dbReference type="NCBI Taxonomy" id="1279460"/>
    <lineage>
        <taxon>Bacteria</taxon>
        <taxon>Pseudomonadati</taxon>
        <taxon>Spirochaetota</taxon>
        <taxon>Spirochaetia</taxon>
        <taxon>Leptospirales</taxon>
        <taxon>Leptospiraceae</taxon>
        <taxon>Leptospira</taxon>
    </lineage>
</organism>
<dbReference type="Proteomes" id="UP000056502">
    <property type="component" value="Chromosome I"/>
</dbReference>
<reference evidence="1 2" key="1">
    <citation type="journal article" date="2015" name="Genome Announc.">
        <title>Whole-Genome Sequence of Leptospira interrogans Serovar Hardjo Subtype Hardjoprajitno Strain Norma, Isolated from Cattle in a Leptospirosis Outbreak in Brazil.</title>
        <authorList>
            <person name="Cosate M.R."/>
            <person name="Soares S.C."/>
            <person name="Mendes T.A."/>
            <person name="Raittz R.T."/>
            <person name="Moreira E.C."/>
            <person name="Leite R."/>
            <person name="Fernandes G.R."/>
            <person name="Haddad J.P."/>
            <person name="Ortega J.M."/>
        </authorList>
    </citation>
    <scope>NUCLEOTIDE SEQUENCE [LARGE SCALE GENOMIC DNA]</scope>
    <source>
        <strain evidence="1 2">Norma</strain>
    </source>
</reference>
<dbReference type="PATRIC" id="fig|1279460.3.peg.2115"/>
<gene>
    <name evidence="1" type="ORF">G436_2100</name>
</gene>
<dbReference type="AlphaFoldDB" id="A0A0M4MTT5"/>
<dbReference type="AntiFam" id="ANF00051">
    <property type="entry name" value="Translation of DNA tandem repeat"/>
</dbReference>
<protein>
    <submittedName>
        <fullName evidence="1">Uncharacterized protein</fullName>
    </submittedName>
</protein>
<evidence type="ECO:0000313" key="2">
    <source>
        <dbReference type="Proteomes" id="UP000056502"/>
    </source>
</evidence>
<proteinExistence type="predicted"/>
<accession>A0A0M4MTT5</accession>
<name>A0A0M4MTT5_LEPIR</name>
<sequence length="92" mass="11201">MGTATELRFVYRMMWELLQIKILQISLEMWELILVENFSSFFLRRTHVKLFSFLTHLLKNRCRFYVTDFGSKAMNRFLSFYNVLIFKIASIF</sequence>
<dbReference type="EMBL" id="CP012603">
    <property type="protein sequence ID" value="ALE39283.1"/>
    <property type="molecule type" value="Genomic_DNA"/>
</dbReference>
<evidence type="ECO:0000313" key="1">
    <source>
        <dbReference type="EMBL" id="ALE39283.1"/>
    </source>
</evidence>